<dbReference type="InterPro" id="IPR024411">
    <property type="entry name" value="Tail_terminator_phage"/>
</dbReference>
<sequence length="131" mass="15027">MMLSDVRDFVESLKLADYVYMSKMPDKKEKSFGVYNSKHQNEYHTALGGVSCEGYGEKYVSILVHWNKSPRDSEKSATALFEAIRAVRNVKINEETINFIQPLYDLQDIGTDEAGIYEYVIEVAVIYRKGK</sequence>
<name>A0A8S5M141_9CAUD</name>
<dbReference type="EMBL" id="BK014792">
    <property type="protein sequence ID" value="DAD75902.1"/>
    <property type="molecule type" value="Genomic_DNA"/>
</dbReference>
<evidence type="ECO:0000313" key="1">
    <source>
        <dbReference type="EMBL" id="DAD75902.1"/>
    </source>
</evidence>
<protein>
    <submittedName>
        <fullName evidence="1">Uncharacterized protein</fullName>
    </submittedName>
</protein>
<proteinExistence type="predicted"/>
<reference evidence="1" key="1">
    <citation type="journal article" date="2021" name="Proc. Natl. Acad. Sci. U.S.A.">
        <title>A Catalog of Tens of Thousands of Viruses from Human Metagenomes Reveals Hidden Associations with Chronic Diseases.</title>
        <authorList>
            <person name="Tisza M.J."/>
            <person name="Buck C.B."/>
        </authorList>
    </citation>
    <scope>NUCLEOTIDE SEQUENCE</scope>
    <source>
        <strain evidence="1">CtLAw30</strain>
    </source>
</reference>
<dbReference type="Pfam" id="PF12691">
    <property type="entry name" value="Phage_tail_terminator_6"/>
    <property type="match status" value="1"/>
</dbReference>
<accession>A0A8S5M141</accession>
<organism evidence="1">
    <name type="scientific">Siphoviridae sp. ctLAw30</name>
    <dbReference type="NCBI Taxonomy" id="2826249"/>
    <lineage>
        <taxon>Viruses</taxon>
        <taxon>Duplodnaviria</taxon>
        <taxon>Heunggongvirae</taxon>
        <taxon>Uroviricota</taxon>
        <taxon>Caudoviricetes</taxon>
    </lineage>
</organism>